<dbReference type="InterPro" id="IPR036291">
    <property type="entry name" value="NAD(P)-bd_dom_sf"/>
</dbReference>
<accession>A0A5S4GZR5</accession>
<evidence type="ECO:0000256" key="1">
    <source>
        <dbReference type="SAM" id="MobiDB-lite"/>
    </source>
</evidence>
<dbReference type="EMBL" id="VCKX01000012">
    <property type="protein sequence ID" value="TMR38021.1"/>
    <property type="molecule type" value="Genomic_DNA"/>
</dbReference>
<sequence>MKTVIITGGTDGLGKGLARHYLHQGAHVIAIGSTAEKGQALIAEAKALTTGRAGFVRAGLTSVAGSWELVERLANQPFRAEPRPPRPAAGRPPFRSS</sequence>
<evidence type="ECO:0000313" key="2">
    <source>
        <dbReference type="EMBL" id="TMR38021.1"/>
    </source>
</evidence>
<proteinExistence type="predicted"/>
<evidence type="ECO:0000313" key="3">
    <source>
        <dbReference type="Proteomes" id="UP000306628"/>
    </source>
</evidence>
<dbReference type="Gene3D" id="3.40.50.720">
    <property type="entry name" value="NAD(P)-binding Rossmann-like Domain"/>
    <property type="match status" value="1"/>
</dbReference>
<feature type="compositionally biased region" description="Low complexity" evidence="1">
    <location>
        <begin position="88"/>
        <end position="97"/>
    </location>
</feature>
<dbReference type="RefSeq" id="WP_138688624.1">
    <property type="nucleotide sequence ID" value="NZ_JBHSAZ010000107.1"/>
</dbReference>
<feature type="region of interest" description="Disordered" evidence="1">
    <location>
        <begin position="75"/>
        <end position="97"/>
    </location>
</feature>
<comment type="caution">
    <text evidence="2">The sequence shown here is derived from an EMBL/GenBank/DDBJ whole genome shotgun (WGS) entry which is preliminary data.</text>
</comment>
<dbReference type="InterPro" id="IPR002347">
    <property type="entry name" value="SDR_fam"/>
</dbReference>
<gene>
    <name evidence="2" type="ORF">ETD85_06150</name>
</gene>
<dbReference type="Pfam" id="PF00106">
    <property type="entry name" value="adh_short"/>
    <property type="match status" value="1"/>
</dbReference>
<protein>
    <submittedName>
        <fullName evidence="2">SDR family oxidoreductase</fullName>
    </submittedName>
</protein>
<dbReference type="SUPFAM" id="SSF51735">
    <property type="entry name" value="NAD(P)-binding Rossmann-fold domains"/>
    <property type="match status" value="1"/>
</dbReference>
<reference evidence="2 3" key="1">
    <citation type="submission" date="2019-05" db="EMBL/GenBank/DDBJ databases">
        <title>Draft genome sequence of Nonomuraea zeae DSM 100528.</title>
        <authorList>
            <person name="Saricaoglu S."/>
            <person name="Isik K."/>
        </authorList>
    </citation>
    <scope>NUCLEOTIDE SEQUENCE [LARGE SCALE GENOMIC DNA]</scope>
    <source>
        <strain evidence="2 3">DSM 100528</strain>
    </source>
</reference>
<keyword evidence="3" id="KW-1185">Reference proteome</keyword>
<dbReference type="Proteomes" id="UP000306628">
    <property type="component" value="Unassembled WGS sequence"/>
</dbReference>
<dbReference type="AlphaFoldDB" id="A0A5S4GZR5"/>
<name>A0A5S4GZR5_9ACTN</name>
<organism evidence="2 3">
    <name type="scientific">Nonomuraea zeae</name>
    <dbReference type="NCBI Taxonomy" id="1642303"/>
    <lineage>
        <taxon>Bacteria</taxon>
        <taxon>Bacillati</taxon>
        <taxon>Actinomycetota</taxon>
        <taxon>Actinomycetes</taxon>
        <taxon>Streptosporangiales</taxon>
        <taxon>Streptosporangiaceae</taxon>
        <taxon>Nonomuraea</taxon>
    </lineage>
</organism>
<dbReference type="OrthoDB" id="2860165at2"/>